<name>M5U307_9BACT</name>
<organism evidence="1 2">
    <name type="scientific">Rhodopirellula sallentina SM41</name>
    <dbReference type="NCBI Taxonomy" id="1263870"/>
    <lineage>
        <taxon>Bacteria</taxon>
        <taxon>Pseudomonadati</taxon>
        <taxon>Planctomycetota</taxon>
        <taxon>Planctomycetia</taxon>
        <taxon>Pirellulales</taxon>
        <taxon>Pirellulaceae</taxon>
        <taxon>Rhodopirellula</taxon>
    </lineage>
</organism>
<comment type="caution">
    <text evidence="1">The sequence shown here is derived from an EMBL/GenBank/DDBJ whole genome shotgun (WGS) entry which is preliminary data.</text>
</comment>
<reference evidence="1 2" key="1">
    <citation type="journal article" date="2013" name="Mar. Genomics">
        <title>Expression of sulfatases in Rhodopirellula baltica and the diversity of sulfatases in the genus Rhodopirellula.</title>
        <authorList>
            <person name="Wegner C.E."/>
            <person name="Richter-Heitmann T."/>
            <person name="Klindworth A."/>
            <person name="Klockow C."/>
            <person name="Richter M."/>
            <person name="Achstetter T."/>
            <person name="Glockner F.O."/>
            <person name="Harder J."/>
        </authorList>
    </citation>
    <scope>NUCLEOTIDE SEQUENCE [LARGE SCALE GENOMIC DNA]</scope>
    <source>
        <strain evidence="1 2">SM41</strain>
    </source>
</reference>
<proteinExistence type="predicted"/>
<protein>
    <submittedName>
        <fullName evidence="1">Uncharacterized protein</fullName>
    </submittedName>
</protein>
<evidence type="ECO:0000313" key="1">
    <source>
        <dbReference type="EMBL" id="EMI52226.1"/>
    </source>
</evidence>
<dbReference type="EMBL" id="ANOH01000443">
    <property type="protein sequence ID" value="EMI52226.1"/>
    <property type="molecule type" value="Genomic_DNA"/>
</dbReference>
<dbReference type="AlphaFoldDB" id="M5U307"/>
<accession>M5U307</accession>
<sequence length="64" mass="7160">MGARPFIDVPGILRGNRGGIVLRWKHDCLPEEAFSARRHVGDICLTAVLIRRSRPNSTGAMFRD</sequence>
<gene>
    <name evidence="1" type="ORF">RSSM_06340</name>
</gene>
<keyword evidence="2" id="KW-1185">Reference proteome</keyword>
<dbReference type="Proteomes" id="UP000011885">
    <property type="component" value="Unassembled WGS sequence"/>
</dbReference>
<evidence type="ECO:0000313" key="2">
    <source>
        <dbReference type="Proteomes" id="UP000011885"/>
    </source>
</evidence>